<gene>
    <name evidence="3" type="ORF">SNE35_09765</name>
</gene>
<dbReference type="Pfam" id="PF06527">
    <property type="entry name" value="TniQ"/>
    <property type="match status" value="1"/>
</dbReference>
<evidence type="ECO:0000259" key="1">
    <source>
        <dbReference type="Pfam" id="PF06527"/>
    </source>
</evidence>
<dbReference type="Pfam" id="PF15978">
    <property type="entry name" value="TnsD"/>
    <property type="match status" value="1"/>
</dbReference>
<dbReference type="EMBL" id="JAXCLA010000003">
    <property type="protein sequence ID" value="MDY0744795.1"/>
    <property type="molecule type" value="Genomic_DNA"/>
</dbReference>
<evidence type="ECO:0000313" key="3">
    <source>
        <dbReference type="EMBL" id="MDY0744795.1"/>
    </source>
</evidence>
<evidence type="ECO:0000259" key="2">
    <source>
        <dbReference type="Pfam" id="PF15978"/>
    </source>
</evidence>
<reference evidence="3 4" key="1">
    <citation type="submission" date="2023-11" db="EMBL/GenBank/DDBJ databases">
        <title>Paucibacter sp. nov., isolated from fresh soil in Korea.</title>
        <authorList>
            <person name="Le N.T.T."/>
        </authorList>
    </citation>
    <scope>NUCLEOTIDE SEQUENCE [LARGE SCALE GENOMIC DNA]</scope>
    <source>
        <strain evidence="3 4">R3-3</strain>
    </source>
</reference>
<dbReference type="InterPro" id="IPR009492">
    <property type="entry name" value="TniQ"/>
</dbReference>
<dbReference type="InterPro" id="IPR032750">
    <property type="entry name" value="TnsD_C"/>
</dbReference>
<organism evidence="3 4">
    <name type="scientific">Roseateles agri</name>
    <dbReference type="NCBI Taxonomy" id="3098619"/>
    <lineage>
        <taxon>Bacteria</taxon>
        <taxon>Pseudomonadati</taxon>
        <taxon>Pseudomonadota</taxon>
        <taxon>Betaproteobacteria</taxon>
        <taxon>Burkholderiales</taxon>
        <taxon>Sphaerotilaceae</taxon>
        <taxon>Roseateles</taxon>
    </lineage>
</organism>
<proteinExistence type="predicted"/>
<name>A0ABU5DGF9_9BURK</name>
<sequence>MKLFRPYPSELVGSMLSRAIRDSGLCVPALMQALTGRPLFSHSFVVARHPGIAAAFGMDVEEFIKRHTSTAYSLAFMPAEQRHRLWASAISAEPRASYMAGIASNLTSTTPNLRFCPSCVEEDLATFGESYWRREHQLPAVGVCHLHGRSLLVSTIAMRARLPAPPPHECDGTDPCCCLPLPVQLEVAMWSHRTLNLELQHEQAWPDWFRERAREASYEFVQGTNSGDRLSRDLKRFYSPGFLQDHGCAVDRQVGLQWPARLLRSCAKGIEPLKHVLMGVFLESGERATAAKRKGFIARGPRRDRSLEDAAAVRRVAAVADRVRKQGGQANLAILMRRAGVHTLWRHSYPRLPQLQAWVAEFKATEEYRRWVKEPKGDMRHVGHGE</sequence>
<dbReference type="Proteomes" id="UP001285263">
    <property type="component" value="Unassembled WGS sequence"/>
</dbReference>
<dbReference type="RefSeq" id="WP_320422707.1">
    <property type="nucleotide sequence ID" value="NZ_JAXCLA010000003.1"/>
</dbReference>
<keyword evidence="4" id="KW-1185">Reference proteome</keyword>
<accession>A0ABU5DGF9</accession>
<feature type="domain" description="TniQ" evidence="1">
    <location>
        <begin position="5"/>
        <end position="151"/>
    </location>
</feature>
<comment type="caution">
    <text evidence="3">The sequence shown here is derived from an EMBL/GenBank/DDBJ whole genome shotgun (WGS) entry which is preliminary data.</text>
</comment>
<evidence type="ECO:0000313" key="4">
    <source>
        <dbReference type="Proteomes" id="UP001285263"/>
    </source>
</evidence>
<feature type="domain" description="Transposon Tn7 transposition protein TnsD C-terminal" evidence="2">
    <location>
        <begin position="204"/>
        <end position="289"/>
    </location>
</feature>
<protein>
    <submittedName>
        <fullName evidence="3">TnsD family Tn7-like transposition protein</fullName>
    </submittedName>
</protein>